<feature type="active site" description="Nucleophile" evidence="2">
    <location>
        <position position="103"/>
    </location>
</feature>
<dbReference type="InterPro" id="IPR029055">
    <property type="entry name" value="Ntn_hydrolases_N"/>
</dbReference>
<dbReference type="GO" id="GO:0005737">
    <property type="term" value="C:cytoplasm"/>
    <property type="evidence" value="ECO:0007669"/>
    <property type="project" value="TreeGrafter"/>
</dbReference>
<dbReference type="InterPro" id="IPR000246">
    <property type="entry name" value="Peptidase_T2"/>
</dbReference>
<name>A0A673XAC9_SALTR</name>
<dbReference type="Proteomes" id="UP000472277">
    <property type="component" value="Chromosome 5"/>
</dbReference>
<protein>
    <submittedName>
        <fullName evidence="4">Uncharacterized protein</fullName>
    </submittedName>
</protein>
<evidence type="ECO:0000256" key="1">
    <source>
        <dbReference type="ARBA" id="ARBA00010872"/>
    </source>
</evidence>
<evidence type="ECO:0000313" key="5">
    <source>
        <dbReference type="Proteomes" id="UP000472277"/>
    </source>
</evidence>
<feature type="site" description="Cleavage; by autolysis" evidence="3">
    <location>
        <begin position="102"/>
        <end position="103"/>
    </location>
</feature>
<dbReference type="OMA" id="SNEACHV"/>
<dbReference type="PANTHER" id="PTHR10188">
    <property type="entry name" value="L-ASPARAGINASE"/>
    <property type="match status" value="1"/>
</dbReference>
<dbReference type="AlphaFoldDB" id="A0A673XAC9"/>
<reference evidence="4" key="1">
    <citation type="submission" date="2025-08" db="UniProtKB">
        <authorList>
            <consortium name="Ensembl"/>
        </authorList>
    </citation>
    <scope>IDENTIFICATION</scope>
</reference>
<sequence length="214" mass="23744">MILLCFFQKLKMTQRLGITLWGGEDSLTVGECDAAIMEENHLVGAPVRVACRVMDWIPHSLLVGDGGAAFAREKGFTIESNDHMLSALQDLLEQKQSVSGHDTLADLLLSYFSVVFTSGAPFKSPGRVEDSPLLGCRLYTEHIATRGDGDKRLRHCPSFHAVQLMKQASSSNEACHVVLDDILRRTAPDRCFEVGLITLNAKMSFLLLDLYYRN</sequence>
<evidence type="ECO:0000256" key="3">
    <source>
        <dbReference type="PIRSR" id="PIRSR600246-3"/>
    </source>
</evidence>
<dbReference type="PANTHER" id="PTHR10188:SF16">
    <property type="entry name" value="N(4)-(BETA-N-ACETYLGLUCOSAMINYL)-L-ASPARAGINASE-LIKE"/>
    <property type="match status" value="1"/>
</dbReference>
<keyword evidence="5" id="KW-1185">Reference proteome</keyword>
<reference evidence="4" key="2">
    <citation type="submission" date="2025-09" db="UniProtKB">
        <authorList>
            <consortium name="Ensembl"/>
        </authorList>
    </citation>
    <scope>IDENTIFICATION</scope>
</reference>
<evidence type="ECO:0000313" key="4">
    <source>
        <dbReference type="Ensembl" id="ENSSTUP00000017361.1"/>
    </source>
</evidence>
<dbReference type="Gene3D" id="3.60.20.30">
    <property type="entry name" value="(Glycosyl)asparaginase"/>
    <property type="match status" value="1"/>
</dbReference>
<accession>A0A673XAC9</accession>
<dbReference type="Pfam" id="PF01112">
    <property type="entry name" value="Asparaginase_2"/>
    <property type="match status" value="1"/>
</dbReference>
<dbReference type="SUPFAM" id="SSF56235">
    <property type="entry name" value="N-terminal nucleophile aminohydrolases (Ntn hydrolases)"/>
    <property type="match status" value="1"/>
</dbReference>
<comment type="similarity">
    <text evidence="1">Belongs to the Ntn-hydrolase family.</text>
</comment>
<evidence type="ECO:0000256" key="2">
    <source>
        <dbReference type="PIRSR" id="PIRSR600246-1"/>
    </source>
</evidence>
<dbReference type="Ensembl" id="ENSSTUT00000018284.1">
    <property type="protein sequence ID" value="ENSSTUP00000017361.1"/>
    <property type="gene ID" value="ENSSTUG00000007860.1"/>
</dbReference>
<dbReference type="GO" id="GO:0003948">
    <property type="term" value="F:N4-(beta-N-acetylglucosaminyl)-L-asparaginase activity"/>
    <property type="evidence" value="ECO:0007669"/>
    <property type="project" value="TreeGrafter"/>
</dbReference>
<dbReference type="InParanoid" id="A0A673XAC9"/>
<proteinExistence type="inferred from homology"/>
<organism evidence="4 5">
    <name type="scientific">Salmo trutta</name>
    <name type="common">Brown trout</name>
    <dbReference type="NCBI Taxonomy" id="8032"/>
    <lineage>
        <taxon>Eukaryota</taxon>
        <taxon>Metazoa</taxon>
        <taxon>Chordata</taxon>
        <taxon>Craniata</taxon>
        <taxon>Vertebrata</taxon>
        <taxon>Euteleostomi</taxon>
        <taxon>Actinopterygii</taxon>
        <taxon>Neopterygii</taxon>
        <taxon>Teleostei</taxon>
        <taxon>Protacanthopterygii</taxon>
        <taxon>Salmoniformes</taxon>
        <taxon>Salmonidae</taxon>
        <taxon>Salmoninae</taxon>
        <taxon>Salmo</taxon>
    </lineage>
</organism>